<dbReference type="Proteomes" id="UP000193404">
    <property type="component" value="Chromosome"/>
</dbReference>
<accession>A0A1W6K1L0</accession>
<dbReference type="OrthoDB" id="387199at2157"/>
<evidence type="ECO:0000313" key="1">
    <source>
        <dbReference type="EMBL" id="ARM76418.1"/>
    </source>
</evidence>
<proteinExistence type="predicted"/>
<organism evidence="1 2">
    <name type="scientific">Acidianus manzaensis</name>
    <dbReference type="NCBI Taxonomy" id="282676"/>
    <lineage>
        <taxon>Archaea</taxon>
        <taxon>Thermoproteota</taxon>
        <taxon>Thermoprotei</taxon>
        <taxon>Sulfolobales</taxon>
        <taxon>Sulfolobaceae</taxon>
        <taxon>Acidianus</taxon>
    </lineage>
</organism>
<dbReference type="KEGG" id="aman:B6F84_10580"/>
<sequence length="153" mass="17283">MVDGTLLEKILKKQKTKVLGLRLPVSAILLYELLDKDEVSELKQVIMSYIVSKAAAKGVEIPEEIKTSVKAEFSKTTDGGNIIFNINVTEQETNNANTKIDVSTLLEKINELEVFLLQIQKYNFDARENAYKIPPARLKDFEEKIKGLKDLVN</sequence>
<protein>
    <submittedName>
        <fullName evidence="1">Uncharacterized protein</fullName>
    </submittedName>
</protein>
<evidence type="ECO:0000313" key="2">
    <source>
        <dbReference type="Proteomes" id="UP000193404"/>
    </source>
</evidence>
<keyword evidence="2" id="KW-1185">Reference proteome</keyword>
<reference evidence="1 2" key="1">
    <citation type="submission" date="2017-03" db="EMBL/GenBank/DDBJ databases">
        <title>Sulfur activation and transportation mechanism of thermophilic Archaea Acidianus manzaensis YN-25.</title>
        <authorList>
            <person name="Ma Y."/>
            <person name="Yang Y."/>
            <person name="Xia J."/>
        </authorList>
    </citation>
    <scope>NUCLEOTIDE SEQUENCE [LARGE SCALE GENOMIC DNA]</scope>
    <source>
        <strain evidence="1 2">YN-25</strain>
    </source>
</reference>
<name>A0A1W6K1L0_9CREN</name>
<dbReference type="EMBL" id="CP020477">
    <property type="protein sequence ID" value="ARM76418.1"/>
    <property type="molecule type" value="Genomic_DNA"/>
</dbReference>
<dbReference type="STRING" id="282676.B6F84_10580"/>
<gene>
    <name evidence="1" type="ORF">B6F84_10580</name>
</gene>
<dbReference type="RefSeq" id="WP_148692207.1">
    <property type="nucleotide sequence ID" value="NZ_CP020477.1"/>
</dbReference>
<dbReference type="AlphaFoldDB" id="A0A1W6K1L0"/>
<dbReference type="GeneID" id="41591374"/>